<dbReference type="Proteomes" id="UP000261600">
    <property type="component" value="Unplaced"/>
</dbReference>
<reference evidence="5" key="1">
    <citation type="submission" date="2025-08" db="UniProtKB">
        <authorList>
            <consortium name="Ensembl"/>
        </authorList>
    </citation>
    <scope>IDENTIFICATION</scope>
</reference>
<dbReference type="SUPFAM" id="SSF48726">
    <property type="entry name" value="Immunoglobulin"/>
    <property type="match status" value="1"/>
</dbReference>
<dbReference type="CDD" id="cd05716">
    <property type="entry name" value="IgV_pIgR_like"/>
    <property type="match status" value="1"/>
</dbReference>
<comment type="subcellular location">
    <subcellularLocation>
        <location evidence="1">Membrane</location>
    </subcellularLocation>
</comment>
<dbReference type="PANTHER" id="PTHR11860:SF118">
    <property type="entry name" value="CMRF35-LIKE MOLECULE 3-RELATED"/>
    <property type="match status" value="1"/>
</dbReference>
<dbReference type="InterPro" id="IPR013783">
    <property type="entry name" value="Ig-like_fold"/>
</dbReference>
<dbReference type="InterPro" id="IPR050671">
    <property type="entry name" value="CD300_family_receptors"/>
</dbReference>
<dbReference type="PANTHER" id="PTHR11860">
    <property type="entry name" value="POLYMERIC-IMMUNOGLOBULIN RECEPTOR"/>
    <property type="match status" value="1"/>
</dbReference>
<reference evidence="5" key="2">
    <citation type="submission" date="2025-09" db="UniProtKB">
        <authorList>
            <consortium name="Ensembl"/>
        </authorList>
    </citation>
    <scope>IDENTIFICATION</scope>
</reference>
<dbReference type="AlphaFoldDB" id="A0A3Q3IQ16"/>
<dbReference type="GO" id="GO:0004888">
    <property type="term" value="F:transmembrane signaling receptor activity"/>
    <property type="evidence" value="ECO:0007669"/>
    <property type="project" value="TreeGrafter"/>
</dbReference>
<evidence type="ECO:0000256" key="2">
    <source>
        <dbReference type="ARBA" id="ARBA00022692"/>
    </source>
</evidence>
<dbReference type="Gene3D" id="2.60.40.10">
    <property type="entry name" value="Immunoglobulins"/>
    <property type="match status" value="1"/>
</dbReference>
<dbReference type="InterPro" id="IPR036179">
    <property type="entry name" value="Ig-like_dom_sf"/>
</dbReference>
<evidence type="ECO:0000313" key="6">
    <source>
        <dbReference type="Proteomes" id="UP000261600"/>
    </source>
</evidence>
<evidence type="ECO:0000256" key="1">
    <source>
        <dbReference type="ARBA" id="ARBA00004370"/>
    </source>
</evidence>
<feature type="domain" description="Immunoglobulin V-set" evidence="4">
    <location>
        <begin position="24"/>
        <end position="110"/>
    </location>
</feature>
<keyword evidence="3" id="KW-0472">Membrane</keyword>
<dbReference type="GO" id="GO:0005886">
    <property type="term" value="C:plasma membrane"/>
    <property type="evidence" value="ECO:0007669"/>
    <property type="project" value="TreeGrafter"/>
</dbReference>
<proteinExistence type="predicted"/>
<accession>A0A3Q3IQ16</accession>
<name>A0A3Q3IQ16_MONAL</name>
<keyword evidence="6" id="KW-1185">Reference proteome</keyword>
<dbReference type="InterPro" id="IPR013106">
    <property type="entry name" value="Ig_V-set"/>
</dbReference>
<dbReference type="Ensembl" id="ENSMALT00000007270.1">
    <property type="protein sequence ID" value="ENSMALP00000007123.1"/>
    <property type="gene ID" value="ENSMALG00000005064.1"/>
</dbReference>
<sequence>MVGRVVCPTDPGSCVVWAISPRYYEGGSVSLSCPYDPENQNNQKYMCRGNRPSTCLQQAVVTSNNKQTGQYSLTDDKERRTFTVTITGLAQRDSGLYLCGVHRNTGLDVFSAVEAGSRGCWDILVWFRLSVECWKLHPDSALSR</sequence>
<evidence type="ECO:0000313" key="5">
    <source>
        <dbReference type="Ensembl" id="ENSMALP00000007123.1"/>
    </source>
</evidence>
<dbReference type="Pfam" id="PF07686">
    <property type="entry name" value="V-set"/>
    <property type="match status" value="1"/>
</dbReference>
<keyword evidence="2" id="KW-0812">Transmembrane</keyword>
<evidence type="ECO:0000256" key="3">
    <source>
        <dbReference type="ARBA" id="ARBA00023136"/>
    </source>
</evidence>
<evidence type="ECO:0000259" key="4">
    <source>
        <dbReference type="Pfam" id="PF07686"/>
    </source>
</evidence>
<protein>
    <recommendedName>
        <fullName evidence="4">Immunoglobulin V-set domain-containing protein</fullName>
    </recommendedName>
</protein>
<organism evidence="5 6">
    <name type="scientific">Monopterus albus</name>
    <name type="common">Swamp eel</name>
    <dbReference type="NCBI Taxonomy" id="43700"/>
    <lineage>
        <taxon>Eukaryota</taxon>
        <taxon>Metazoa</taxon>
        <taxon>Chordata</taxon>
        <taxon>Craniata</taxon>
        <taxon>Vertebrata</taxon>
        <taxon>Euteleostomi</taxon>
        <taxon>Actinopterygii</taxon>
        <taxon>Neopterygii</taxon>
        <taxon>Teleostei</taxon>
        <taxon>Neoteleostei</taxon>
        <taxon>Acanthomorphata</taxon>
        <taxon>Anabantaria</taxon>
        <taxon>Synbranchiformes</taxon>
        <taxon>Synbranchidae</taxon>
        <taxon>Monopterus</taxon>
    </lineage>
</organism>